<name>A0A8S4G6U7_PLUXY</name>
<evidence type="ECO:0000313" key="3">
    <source>
        <dbReference type="Proteomes" id="UP000653454"/>
    </source>
</evidence>
<evidence type="ECO:0000256" key="1">
    <source>
        <dbReference type="SAM" id="Phobius"/>
    </source>
</evidence>
<keyword evidence="3" id="KW-1185">Reference proteome</keyword>
<dbReference type="AlphaFoldDB" id="A0A8S4G6U7"/>
<accession>A0A8S4G6U7</accession>
<comment type="caution">
    <text evidence="2">The sequence shown here is derived from an EMBL/GenBank/DDBJ whole genome shotgun (WGS) entry which is preliminary data.</text>
</comment>
<evidence type="ECO:0000313" key="2">
    <source>
        <dbReference type="EMBL" id="CAG9136835.1"/>
    </source>
</evidence>
<keyword evidence="1" id="KW-0472">Membrane</keyword>
<protein>
    <submittedName>
        <fullName evidence="2">(diamondback moth) hypothetical protein</fullName>
    </submittedName>
</protein>
<sequence>MFILNRMEASPPLLGTSNLCSFIFVTSCSVAVCLFVCCIDNVVVVKDFTRKVVRTCRLFIKDVYVLRSGCRCRVKREVLCILWKAGGRCNWTTQEVTLLSALLRGWGCFSSF</sequence>
<keyword evidence="1" id="KW-0812">Transmembrane</keyword>
<reference evidence="2" key="1">
    <citation type="submission" date="2020-11" db="EMBL/GenBank/DDBJ databases">
        <authorList>
            <person name="Whiteford S."/>
        </authorList>
    </citation>
    <scope>NUCLEOTIDE SEQUENCE</scope>
</reference>
<proteinExistence type="predicted"/>
<dbReference type="EMBL" id="CAJHNJ030000164">
    <property type="protein sequence ID" value="CAG9136835.1"/>
    <property type="molecule type" value="Genomic_DNA"/>
</dbReference>
<organism evidence="2 3">
    <name type="scientific">Plutella xylostella</name>
    <name type="common">Diamondback moth</name>
    <name type="synonym">Plutella maculipennis</name>
    <dbReference type="NCBI Taxonomy" id="51655"/>
    <lineage>
        <taxon>Eukaryota</taxon>
        <taxon>Metazoa</taxon>
        <taxon>Ecdysozoa</taxon>
        <taxon>Arthropoda</taxon>
        <taxon>Hexapoda</taxon>
        <taxon>Insecta</taxon>
        <taxon>Pterygota</taxon>
        <taxon>Neoptera</taxon>
        <taxon>Endopterygota</taxon>
        <taxon>Lepidoptera</taxon>
        <taxon>Glossata</taxon>
        <taxon>Ditrysia</taxon>
        <taxon>Yponomeutoidea</taxon>
        <taxon>Plutellidae</taxon>
        <taxon>Plutella</taxon>
    </lineage>
</organism>
<keyword evidence="1" id="KW-1133">Transmembrane helix</keyword>
<dbReference type="PROSITE" id="PS51257">
    <property type="entry name" value="PROKAR_LIPOPROTEIN"/>
    <property type="match status" value="1"/>
</dbReference>
<dbReference type="Proteomes" id="UP000653454">
    <property type="component" value="Unassembled WGS sequence"/>
</dbReference>
<gene>
    <name evidence="2" type="ORF">PLXY2_LOCUS15088</name>
</gene>
<feature type="transmembrane region" description="Helical" evidence="1">
    <location>
        <begin position="22"/>
        <end position="44"/>
    </location>
</feature>